<feature type="non-terminal residue" evidence="1">
    <location>
        <position position="1"/>
    </location>
</feature>
<reference evidence="1" key="1">
    <citation type="submission" date="2020-04" db="EMBL/GenBank/DDBJ databases">
        <authorList>
            <person name="Alioto T."/>
            <person name="Alioto T."/>
            <person name="Gomez Garrido J."/>
        </authorList>
    </citation>
    <scope>NUCLEOTIDE SEQUENCE</scope>
    <source>
        <strain evidence="1">A484AB</strain>
    </source>
</reference>
<evidence type="ECO:0000313" key="1">
    <source>
        <dbReference type="EMBL" id="CAB4027678.1"/>
    </source>
</evidence>
<comment type="caution">
    <text evidence="1">The sequence shown here is derived from an EMBL/GenBank/DDBJ whole genome shotgun (WGS) entry which is preliminary data.</text>
</comment>
<evidence type="ECO:0000313" key="2">
    <source>
        <dbReference type="Proteomes" id="UP001152795"/>
    </source>
</evidence>
<dbReference type="AlphaFoldDB" id="A0A6S7JAM6"/>
<organism evidence="1 2">
    <name type="scientific">Paramuricea clavata</name>
    <name type="common">Red gorgonian</name>
    <name type="synonym">Violescent sea-whip</name>
    <dbReference type="NCBI Taxonomy" id="317549"/>
    <lineage>
        <taxon>Eukaryota</taxon>
        <taxon>Metazoa</taxon>
        <taxon>Cnidaria</taxon>
        <taxon>Anthozoa</taxon>
        <taxon>Octocorallia</taxon>
        <taxon>Malacalcyonacea</taxon>
        <taxon>Plexauridae</taxon>
        <taxon>Paramuricea</taxon>
    </lineage>
</organism>
<accession>A0A6S7JAM6</accession>
<sequence length="114" mass="12138">GVGLGIGYAFGVIRKKNVYVYSLSTGLNFFIVPLVFFGIRQVVQTGDATPKFLKNEQTSFAISNPYALSVTSGSVTGCLTSLYSIKRSLKSTVLFAMTGCVLGVSGKVILTLSR</sequence>
<dbReference type="Proteomes" id="UP001152795">
    <property type="component" value="Unassembled WGS sequence"/>
</dbReference>
<keyword evidence="2" id="KW-1185">Reference proteome</keyword>
<dbReference type="OrthoDB" id="10421264at2759"/>
<name>A0A6S7JAM6_PARCT</name>
<gene>
    <name evidence="1" type="ORF">PACLA_8A088132</name>
</gene>
<protein>
    <submittedName>
        <fullName evidence="1">Uncharacterized protein</fullName>
    </submittedName>
</protein>
<dbReference type="EMBL" id="CACRXK020014954">
    <property type="protein sequence ID" value="CAB4027678.1"/>
    <property type="molecule type" value="Genomic_DNA"/>
</dbReference>
<proteinExistence type="predicted"/>